<evidence type="ECO:0000313" key="3">
    <source>
        <dbReference type="Proteomes" id="UP000315995"/>
    </source>
</evidence>
<dbReference type="GO" id="GO:0003677">
    <property type="term" value="F:DNA binding"/>
    <property type="evidence" value="ECO:0007669"/>
    <property type="project" value="InterPro"/>
</dbReference>
<dbReference type="InterPro" id="IPR052906">
    <property type="entry name" value="Type_IV_Methyl-Rstrct_Enzyme"/>
</dbReference>
<dbReference type="PIRSF" id="PIRSF031853">
    <property type="entry name" value="UPC031853"/>
    <property type="match status" value="1"/>
</dbReference>
<dbReference type="Proteomes" id="UP000315995">
    <property type="component" value="Chromosome"/>
</dbReference>
<evidence type="ECO:0000259" key="1">
    <source>
        <dbReference type="Pfam" id="PF04471"/>
    </source>
</evidence>
<gene>
    <name evidence="2" type="ORF">FIV42_01825</name>
</gene>
<dbReference type="RefSeq" id="WP_141196015.1">
    <property type="nucleotide sequence ID" value="NZ_CP041186.1"/>
</dbReference>
<dbReference type="InterPro" id="IPR007560">
    <property type="entry name" value="Restrct_endonuc_IV_Mrr"/>
</dbReference>
<protein>
    <submittedName>
        <fullName evidence="2">Restriction endonuclease</fullName>
    </submittedName>
</protein>
<dbReference type="PANTHER" id="PTHR30015">
    <property type="entry name" value="MRR RESTRICTION SYSTEM PROTEIN"/>
    <property type="match status" value="1"/>
</dbReference>
<dbReference type="PANTHER" id="PTHR30015:SF7">
    <property type="entry name" value="TYPE IV METHYL-DIRECTED RESTRICTION ENZYME ECOKMRR"/>
    <property type="match status" value="1"/>
</dbReference>
<dbReference type="SUPFAM" id="SSF52980">
    <property type="entry name" value="Restriction endonuclease-like"/>
    <property type="match status" value="1"/>
</dbReference>
<evidence type="ECO:0000313" key="2">
    <source>
        <dbReference type="EMBL" id="QDG49518.1"/>
    </source>
</evidence>
<keyword evidence="2" id="KW-0540">Nuclease</keyword>
<dbReference type="EMBL" id="CP041186">
    <property type="protein sequence ID" value="QDG49518.1"/>
    <property type="molecule type" value="Genomic_DNA"/>
</dbReference>
<dbReference type="InterPro" id="IPR016984">
    <property type="entry name" value="UCP031853"/>
</dbReference>
<name>A0A4Y6PMJ2_PERCE</name>
<reference evidence="2 3" key="1">
    <citation type="submission" date="2019-06" db="EMBL/GenBank/DDBJ databases">
        <title>Persicimonas caeni gen. nov., sp. nov., a predatory bacterium isolated from solar saltern.</title>
        <authorList>
            <person name="Wang S."/>
        </authorList>
    </citation>
    <scope>NUCLEOTIDE SEQUENCE [LARGE SCALE GENOMIC DNA]</scope>
    <source>
        <strain evidence="2 3">YN101</strain>
    </source>
</reference>
<accession>A0A5B8Y4P4</accession>
<dbReference type="OrthoDB" id="9781481at2"/>
<proteinExistence type="predicted"/>
<keyword evidence="3" id="KW-1185">Reference proteome</keyword>
<dbReference type="Pfam" id="PF04471">
    <property type="entry name" value="Mrr_cat"/>
    <property type="match status" value="1"/>
</dbReference>
<accession>A0A4Y6PMJ2</accession>
<organism evidence="2 3">
    <name type="scientific">Persicimonas caeni</name>
    <dbReference type="NCBI Taxonomy" id="2292766"/>
    <lineage>
        <taxon>Bacteria</taxon>
        <taxon>Deltaproteobacteria</taxon>
        <taxon>Bradymonadales</taxon>
        <taxon>Bradymonadaceae</taxon>
        <taxon>Persicimonas</taxon>
    </lineage>
</organism>
<keyword evidence="2" id="KW-0255">Endonuclease</keyword>
<keyword evidence="2" id="KW-0378">Hydrolase</keyword>
<feature type="domain" description="Restriction endonuclease type IV Mrr" evidence="1">
    <location>
        <begin position="194"/>
        <end position="304"/>
    </location>
</feature>
<dbReference type="Gene3D" id="3.40.1350.10">
    <property type="match status" value="1"/>
</dbReference>
<dbReference type="InterPro" id="IPR011335">
    <property type="entry name" value="Restrct_endonuc-II-like"/>
</dbReference>
<dbReference type="GO" id="GO:0015666">
    <property type="term" value="F:restriction endodeoxyribonuclease activity"/>
    <property type="evidence" value="ECO:0007669"/>
    <property type="project" value="TreeGrafter"/>
</dbReference>
<sequence>MSDVICWGLHAGRSGEADRLFRQQNRIGIGWPQMGDLAELAATRTAFKARFGDVFPDEKDGAIPVKAGMLYRFLHEMERDEIVLYPSKITKKIHIGRIKSDYRYDPSFLRGYPHQREVEWLKEVSRTHFSQGALYELGSAMSLFQVQNYAEEYLAALEGRELVSETEDDDSVSLVAEEVEQITRDFVQKRIEAELKGHPLESFVANLMEVMGYHARTTRDSRDGGIDVIAHRDELGIEPPIIKVQVKSTSGTVGIAEVSSLYGTVEASEVGLFVTLGGFSRDATQFAATRSNLRLIDGEEFLDLVLRYYDDLSSKYQAVIPLKRVFIPEAVEEAADG</sequence>
<dbReference type="InterPro" id="IPR011856">
    <property type="entry name" value="tRNA_endonuc-like_dom_sf"/>
</dbReference>
<dbReference type="GO" id="GO:0009307">
    <property type="term" value="P:DNA restriction-modification system"/>
    <property type="evidence" value="ECO:0007669"/>
    <property type="project" value="InterPro"/>
</dbReference>
<dbReference type="AlphaFoldDB" id="A0A4Y6PMJ2"/>